<gene>
    <name evidence="1" type="ORF">ACFQV2_39975</name>
</gene>
<dbReference type="Proteomes" id="UP001596512">
    <property type="component" value="Unassembled WGS sequence"/>
</dbReference>
<dbReference type="EMBL" id="JBHTEY010000004">
    <property type="protein sequence ID" value="MFC7618599.1"/>
    <property type="molecule type" value="Genomic_DNA"/>
</dbReference>
<keyword evidence="2" id="KW-1185">Reference proteome</keyword>
<reference evidence="2" key="1">
    <citation type="journal article" date="2019" name="Int. J. Syst. Evol. Microbiol.">
        <title>The Global Catalogue of Microorganisms (GCM) 10K type strain sequencing project: providing services to taxonomists for standard genome sequencing and annotation.</title>
        <authorList>
            <consortium name="The Broad Institute Genomics Platform"/>
            <consortium name="The Broad Institute Genome Sequencing Center for Infectious Disease"/>
            <person name="Wu L."/>
            <person name="Ma J."/>
        </authorList>
    </citation>
    <scope>NUCLEOTIDE SEQUENCE [LARGE SCALE GENOMIC DNA]</scope>
    <source>
        <strain evidence="2">JCM 17695</strain>
    </source>
</reference>
<protein>
    <submittedName>
        <fullName evidence="1">Uncharacterized protein</fullName>
    </submittedName>
</protein>
<dbReference type="Gene3D" id="1.10.287.160">
    <property type="entry name" value="HR1 repeat"/>
    <property type="match status" value="1"/>
</dbReference>
<name>A0ABW2TZV0_9PSEU</name>
<organism evidence="1 2">
    <name type="scientific">Actinokineospora soli</name>
    <dbReference type="NCBI Taxonomy" id="1048753"/>
    <lineage>
        <taxon>Bacteria</taxon>
        <taxon>Bacillati</taxon>
        <taxon>Actinomycetota</taxon>
        <taxon>Actinomycetes</taxon>
        <taxon>Pseudonocardiales</taxon>
        <taxon>Pseudonocardiaceae</taxon>
        <taxon>Actinokineospora</taxon>
    </lineage>
</organism>
<accession>A0ABW2TZV0</accession>
<evidence type="ECO:0000313" key="1">
    <source>
        <dbReference type="EMBL" id="MFC7618599.1"/>
    </source>
</evidence>
<evidence type="ECO:0000313" key="2">
    <source>
        <dbReference type="Proteomes" id="UP001596512"/>
    </source>
</evidence>
<proteinExistence type="predicted"/>
<sequence length="63" mass="7407">MEAFTNRDRLLENWMDAFSEGIDVLGIDSPAGRRLDTSRRFFAFVQKEMAELIQRWREQEGIG</sequence>
<comment type="caution">
    <text evidence="1">The sequence shown here is derived from an EMBL/GenBank/DDBJ whole genome shotgun (WGS) entry which is preliminary data.</text>
</comment>